<dbReference type="InterPro" id="IPR055411">
    <property type="entry name" value="LRR_FXL15/At3g58940/PEG3-like"/>
</dbReference>
<accession>A0A0D9X6I2</accession>
<evidence type="ECO:0000313" key="3">
    <source>
        <dbReference type="EnsemblPlants" id="LPERR08G08670.1"/>
    </source>
</evidence>
<evidence type="ECO:0000259" key="2">
    <source>
        <dbReference type="Pfam" id="PF24758"/>
    </source>
</evidence>
<name>A0A0D9X6I2_9ORYZ</name>
<dbReference type="Pfam" id="PF24758">
    <property type="entry name" value="LRR_At5g56370"/>
    <property type="match status" value="1"/>
</dbReference>
<dbReference type="EnsemblPlants" id="LPERR08G08670.1">
    <property type="protein sequence ID" value="LPERR08G08670.1"/>
    <property type="gene ID" value="LPERR08G08670"/>
</dbReference>
<dbReference type="STRING" id="77586.A0A0D9X6I2"/>
<dbReference type="PANTHER" id="PTHR31900:SF30">
    <property type="entry name" value="SUPERFAMILY PROTEIN, PUTATIVE-RELATED"/>
    <property type="match status" value="1"/>
</dbReference>
<organism evidence="3 4">
    <name type="scientific">Leersia perrieri</name>
    <dbReference type="NCBI Taxonomy" id="77586"/>
    <lineage>
        <taxon>Eukaryota</taxon>
        <taxon>Viridiplantae</taxon>
        <taxon>Streptophyta</taxon>
        <taxon>Embryophyta</taxon>
        <taxon>Tracheophyta</taxon>
        <taxon>Spermatophyta</taxon>
        <taxon>Magnoliopsida</taxon>
        <taxon>Liliopsida</taxon>
        <taxon>Poales</taxon>
        <taxon>Poaceae</taxon>
        <taxon>BOP clade</taxon>
        <taxon>Oryzoideae</taxon>
        <taxon>Oryzeae</taxon>
        <taxon>Oryzinae</taxon>
        <taxon>Leersia</taxon>
    </lineage>
</organism>
<dbReference type="Proteomes" id="UP000032180">
    <property type="component" value="Chromosome 8"/>
</dbReference>
<proteinExistence type="predicted"/>
<protein>
    <recommendedName>
        <fullName evidence="2">F-box/LRR-repeat protein 15/At3g58940/PEG3-like LRR domain-containing protein</fullName>
    </recommendedName>
</protein>
<dbReference type="eggNOG" id="ENOG502S2H2">
    <property type="taxonomic scope" value="Eukaryota"/>
</dbReference>
<dbReference type="HOGENOM" id="CLU_022351_0_0_1"/>
<dbReference type="InterPro" id="IPR032675">
    <property type="entry name" value="LRR_dom_sf"/>
</dbReference>
<reference evidence="3" key="3">
    <citation type="submission" date="2015-04" db="UniProtKB">
        <authorList>
            <consortium name="EnsemblPlants"/>
        </authorList>
    </citation>
    <scope>IDENTIFICATION</scope>
</reference>
<reference evidence="4" key="2">
    <citation type="submission" date="2013-12" db="EMBL/GenBank/DDBJ databases">
        <authorList>
            <person name="Yu Y."/>
            <person name="Lee S."/>
            <person name="de Baynast K."/>
            <person name="Wissotski M."/>
            <person name="Liu L."/>
            <person name="Talag J."/>
            <person name="Goicoechea J."/>
            <person name="Angelova A."/>
            <person name="Jetty R."/>
            <person name="Kudrna D."/>
            <person name="Golser W."/>
            <person name="Rivera L."/>
            <person name="Zhang J."/>
            <person name="Wing R."/>
        </authorList>
    </citation>
    <scope>NUCLEOTIDE SEQUENCE</scope>
</reference>
<feature type="region of interest" description="Disordered" evidence="1">
    <location>
        <begin position="82"/>
        <end position="101"/>
    </location>
</feature>
<dbReference type="InterPro" id="IPR050232">
    <property type="entry name" value="FBL13/AtMIF1-like"/>
</dbReference>
<sequence>MHWSARAAATISSTASAPLSSTAAAATAGTSPAFAFDSCHPWDHVFVDVCLRHVIRHASRDELHLDLRFALRRDDFCQKQDGGCRKKRNYSESDDEDEFSGPRRGYRLPRRIFDSCVALRTLCVSYCYLNVPESESIHLPHVETMRLTGWSDTGRAIQRLISACPRLADLTLEDSRKIRNLSVLDKRPRRFALRCCPNVKSIAIDATELTTLAYSGAVLAESVISLRGGAPILSSCSVDICSPILSAEEIANLGRFLAMFTGTKHLHIKSARMGSSMESKHFAADTLLPAFTSLTSLQLTGRLPKIGVANAVRRILEQTPNLERLTLLLMPAVKVVNYGYSRYPREVDEDEKRQEQDEDESRFSAIGCLRHRVTTINLVQYNGEEEVQRMLVWLLLTNAHVLERLCVEMPVNIEGQLLAKHKNDIEGWMVRKLAQVTFT</sequence>
<evidence type="ECO:0000313" key="4">
    <source>
        <dbReference type="Proteomes" id="UP000032180"/>
    </source>
</evidence>
<dbReference type="PANTHER" id="PTHR31900">
    <property type="entry name" value="F-BOX/RNI SUPERFAMILY PROTEIN-RELATED"/>
    <property type="match status" value="1"/>
</dbReference>
<evidence type="ECO:0000256" key="1">
    <source>
        <dbReference type="SAM" id="MobiDB-lite"/>
    </source>
</evidence>
<dbReference type="SUPFAM" id="SSF52047">
    <property type="entry name" value="RNI-like"/>
    <property type="match status" value="1"/>
</dbReference>
<dbReference type="Gene3D" id="3.80.10.10">
    <property type="entry name" value="Ribonuclease Inhibitor"/>
    <property type="match status" value="1"/>
</dbReference>
<feature type="domain" description="F-box/LRR-repeat protein 15/At3g58940/PEG3-like LRR" evidence="2">
    <location>
        <begin position="106"/>
        <end position="219"/>
    </location>
</feature>
<dbReference type="Gramene" id="LPERR08G08670.1">
    <property type="protein sequence ID" value="LPERR08G08670.1"/>
    <property type="gene ID" value="LPERR08G08670"/>
</dbReference>
<dbReference type="AlphaFoldDB" id="A0A0D9X6I2"/>
<keyword evidence="4" id="KW-1185">Reference proteome</keyword>
<reference evidence="3 4" key="1">
    <citation type="submission" date="2012-08" db="EMBL/GenBank/DDBJ databases">
        <title>Oryza genome evolution.</title>
        <authorList>
            <person name="Wing R.A."/>
        </authorList>
    </citation>
    <scope>NUCLEOTIDE SEQUENCE</scope>
</reference>